<evidence type="ECO:0000313" key="1">
    <source>
        <dbReference type="EMBL" id="KGQ37103.1"/>
    </source>
</evidence>
<dbReference type="EC" id="3.1.3.5" evidence="1"/>
<keyword evidence="1" id="KW-0378">Hydrolase</keyword>
<evidence type="ECO:0000313" key="2">
    <source>
        <dbReference type="Proteomes" id="UP000030539"/>
    </source>
</evidence>
<dbReference type="NCBIfam" id="TIGR01549">
    <property type="entry name" value="HAD-SF-IA-v1"/>
    <property type="match status" value="1"/>
</dbReference>
<reference evidence="1 2" key="1">
    <citation type="submission" date="2014-08" db="EMBL/GenBank/DDBJ databases">
        <title>Chaperone-usher fimbriae in a diverse selection of Gallibacterium genomes.</title>
        <authorList>
            <person name="Kudirkiene E."/>
            <person name="Bager R.J."/>
            <person name="Johnson T.J."/>
            <person name="Bojesen A.M."/>
        </authorList>
    </citation>
    <scope>NUCLEOTIDE SEQUENCE [LARGE SCALE GENOMIC DNA]</scope>
    <source>
        <strain evidence="1 2">CCM5974</strain>
    </source>
</reference>
<comment type="caution">
    <text evidence="1">The sequence shown here is derived from an EMBL/GenBank/DDBJ whole genome shotgun (WGS) entry which is preliminary data.</text>
</comment>
<accession>A0A0A2XXM1</accession>
<dbReference type="NCBIfam" id="TIGR01509">
    <property type="entry name" value="HAD-SF-IA-v3"/>
    <property type="match status" value="1"/>
</dbReference>
<dbReference type="GO" id="GO:0008253">
    <property type="term" value="F:5'-nucleotidase activity"/>
    <property type="evidence" value="ECO:0007669"/>
    <property type="project" value="UniProtKB-EC"/>
</dbReference>
<dbReference type="NCBIfam" id="TIGR02254">
    <property type="entry name" value="YjjG_YfnB"/>
    <property type="match status" value="1"/>
</dbReference>
<protein>
    <submittedName>
        <fullName evidence="1">DUMP phosphatase</fullName>
        <ecNumber evidence="1">3.1.3.5</ecNumber>
    </submittedName>
</protein>
<dbReference type="InterPro" id="IPR052550">
    <property type="entry name" value="Pyrimidine_5'-ntase_YjjG"/>
</dbReference>
<dbReference type="PANTHER" id="PTHR47478">
    <property type="match status" value="1"/>
</dbReference>
<dbReference type="PANTHER" id="PTHR47478:SF1">
    <property type="entry name" value="PYRIMIDINE 5'-NUCLEOTIDASE YJJG"/>
    <property type="match status" value="1"/>
</dbReference>
<gene>
    <name evidence="1" type="ORF">JP36_06950</name>
</gene>
<dbReference type="STRING" id="155515.JP36_06950"/>
<dbReference type="Pfam" id="PF00702">
    <property type="entry name" value="Hydrolase"/>
    <property type="match status" value="1"/>
</dbReference>
<dbReference type="SFLD" id="SFLDG01129">
    <property type="entry name" value="C1.5:_HAD__Beta-PGM__Phosphata"/>
    <property type="match status" value="1"/>
</dbReference>
<dbReference type="CDD" id="cd04305">
    <property type="entry name" value="HAD_Neu5Ac-Pase_like"/>
    <property type="match status" value="1"/>
</dbReference>
<sequence length="226" mass="25983">MMKYNWILFDADETLFSFDSFSGLKRLFTHYDVDFTQEDFIEYQQLNKPLWVAYQDGKIDAKTLQEQRFSEWGRRLSVKPAELNHGFLLTMAEVCRPLEGVVDLLQQLQHRAKLAIITNGFTAMQQLRLQKTGLSDYFEFVVVSEEIGVSKPHPDFFHHALQLAKPRHSEEVLVVGDTLESDILGGNNAGLDTCWLHYGRDNQTAISPTYQIETIAELLPLVEKKS</sequence>
<dbReference type="Gene3D" id="1.10.150.240">
    <property type="entry name" value="Putative phosphatase, domain 2"/>
    <property type="match status" value="1"/>
</dbReference>
<dbReference type="InterPro" id="IPR006439">
    <property type="entry name" value="HAD-SF_hydro_IA"/>
</dbReference>
<dbReference type="InterPro" id="IPR011951">
    <property type="entry name" value="HAD-SF_hydro_IA_YjjG/PynA"/>
</dbReference>
<dbReference type="SFLD" id="SFLDG01135">
    <property type="entry name" value="C1.5.6:_HAD__Beta-PGM__Phospha"/>
    <property type="match status" value="1"/>
</dbReference>
<dbReference type="EMBL" id="JPXX01000020">
    <property type="protein sequence ID" value="KGQ37103.1"/>
    <property type="molecule type" value="Genomic_DNA"/>
</dbReference>
<dbReference type="SFLD" id="SFLDS00003">
    <property type="entry name" value="Haloacid_Dehalogenase"/>
    <property type="match status" value="1"/>
</dbReference>
<dbReference type="AlphaFoldDB" id="A0A0A2XXM1"/>
<dbReference type="InterPro" id="IPR036412">
    <property type="entry name" value="HAD-like_sf"/>
</dbReference>
<dbReference type="SUPFAM" id="SSF56784">
    <property type="entry name" value="HAD-like"/>
    <property type="match status" value="1"/>
</dbReference>
<dbReference type="InterPro" id="IPR023198">
    <property type="entry name" value="PGP-like_dom2"/>
</dbReference>
<proteinExistence type="predicted"/>
<organism evidence="1 2">
    <name type="scientific">Gallibacterium genomosp. 1</name>
    <dbReference type="NCBI Taxonomy" id="155515"/>
    <lineage>
        <taxon>Bacteria</taxon>
        <taxon>Pseudomonadati</taxon>
        <taxon>Pseudomonadota</taxon>
        <taxon>Gammaproteobacteria</taxon>
        <taxon>Pasteurellales</taxon>
        <taxon>Pasteurellaceae</taxon>
        <taxon>Gallibacterium</taxon>
    </lineage>
</organism>
<dbReference type="InterPro" id="IPR023214">
    <property type="entry name" value="HAD_sf"/>
</dbReference>
<name>A0A0A2XXM1_9PAST</name>
<dbReference type="Proteomes" id="UP000030539">
    <property type="component" value="Unassembled WGS sequence"/>
</dbReference>
<dbReference type="PRINTS" id="PR00413">
    <property type="entry name" value="HADHALOGNASE"/>
</dbReference>
<dbReference type="NCBIfam" id="NF006976">
    <property type="entry name" value="PRK09449.1"/>
    <property type="match status" value="1"/>
</dbReference>
<dbReference type="Gene3D" id="3.40.50.1000">
    <property type="entry name" value="HAD superfamily/HAD-like"/>
    <property type="match status" value="1"/>
</dbReference>
<dbReference type="eggNOG" id="COG1011">
    <property type="taxonomic scope" value="Bacteria"/>
</dbReference>